<dbReference type="KEGG" id="cfo:105249745"/>
<name>E2A922_CAMFO</name>
<accession>E2A922</accession>
<dbReference type="PROSITE" id="PS50041">
    <property type="entry name" value="C_TYPE_LECTIN_2"/>
    <property type="match status" value="1"/>
</dbReference>
<feature type="domain" description="C-type lectin" evidence="2">
    <location>
        <begin position="121"/>
        <end position="249"/>
    </location>
</feature>
<dbReference type="Pfam" id="PF00059">
    <property type="entry name" value="Lectin_C"/>
    <property type="match status" value="1"/>
</dbReference>
<dbReference type="EMBL" id="GL437711">
    <property type="protein sequence ID" value="EFN70007.1"/>
    <property type="molecule type" value="Genomic_DNA"/>
</dbReference>
<feature type="signal peptide" evidence="1">
    <location>
        <begin position="1"/>
        <end position="23"/>
    </location>
</feature>
<dbReference type="OMA" id="MRDDYRY"/>
<dbReference type="AlphaFoldDB" id="E2A922"/>
<protein>
    <submittedName>
        <fullName evidence="3">Hemolymph lipopolysaccharide-binding protein</fullName>
    </submittedName>
</protein>
<evidence type="ECO:0000256" key="1">
    <source>
        <dbReference type="SAM" id="SignalP"/>
    </source>
</evidence>
<reference evidence="3 4" key="1">
    <citation type="journal article" date="2010" name="Science">
        <title>Genomic comparison of the ants Camponotus floridanus and Harpegnathos saltator.</title>
        <authorList>
            <person name="Bonasio R."/>
            <person name="Zhang G."/>
            <person name="Ye C."/>
            <person name="Mutti N.S."/>
            <person name="Fang X."/>
            <person name="Qin N."/>
            <person name="Donahue G."/>
            <person name="Yang P."/>
            <person name="Li Q."/>
            <person name="Li C."/>
            <person name="Zhang P."/>
            <person name="Huang Z."/>
            <person name="Berger S.L."/>
            <person name="Reinberg D."/>
            <person name="Wang J."/>
            <person name="Liebig J."/>
        </authorList>
    </citation>
    <scope>NUCLEOTIDE SEQUENCE [LARGE SCALE GENOMIC DNA]</scope>
    <source>
        <strain evidence="4">C129</strain>
    </source>
</reference>
<dbReference type="InterPro" id="IPR050111">
    <property type="entry name" value="C-type_lectin/snaclec_domain"/>
</dbReference>
<evidence type="ECO:0000259" key="2">
    <source>
        <dbReference type="PROSITE" id="PS50041"/>
    </source>
</evidence>
<dbReference type="Gene3D" id="3.10.100.10">
    <property type="entry name" value="Mannose-Binding Protein A, subunit A"/>
    <property type="match status" value="1"/>
</dbReference>
<dbReference type="SUPFAM" id="SSF56436">
    <property type="entry name" value="C-type lectin-like"/>
    <property type="match status" value="1"/>
</dbReference>
<dbReference type="OrthoDB" id="7357196at2759"/>
<evidence type="ECO:0000313" key="3">
    <source>
        <dbReference type="EMBL" id="EFN70007.1"/>
    </source>
</evidence>
<dbReference type="InterPro" id="IPR016187">
    <property type="entry name" value="CTDL_fold"/>
</dbReference>
<dbReference type="PANTHER" id="PTHR22803">
    <property type="entry name" value="MANNOSE, PHOSPHOLIPASE, LECTIN RECEPTOR RELATED"/>
    <property type="match status" value="1"/>
</dbReference>
<dbReference type="CDD" id="cd00037">
    <property type="entry name" value="CLECT"/>
    <property type="match status" value="1"/>
</dbReference>
<dbReference type="InParanoid" id="E2A922"/>
<dbReference type="InterPro" id="IPR016186">
    <property type="entry name" value="C-type_lectin-like/link_sf"/>
</dbReference>
<keyword evidence="1" id="KW-0732">Signal</keyword>
<sequence length="257" mass="28238">MTYFLLVACIALLGAVEEPFVSAAPSTTGSPEKTTTVPNGVKFDRDAQDADINNNPGSACPCLTSVNSTSTIPGQSDWLTQQRRQHLEQFYYQNVMVHGMLCTCNFAMRGAPMRDDYRYTMGMGAHKIHTRAATWNEARKLCNEEGGHLAIINSIAEEHVLLEIFNQSGPVMGAAYPDEAFLGIHDLYKEGEWVTLLGDSLARTGYTRWSDKWGGQPDNGGGKQHCGALMKEGGMDDVACDVPFPFFCELPLMHALH</sequence>
<organism evidence="4">
    <name type="scientific">Camponotus floridanus</name>
    <name type="common">Florida carpenter ant</name>
    <dbReference type="NCBI Taxonomy" id="104421"/>
    <lineage>
        <taxon>Eukaryota</taxon>
        <taxon>Metazoa</taxon>
        <taxon>Ecdysozoa</taxon>
        <taxon>Arthropoda</taxon>
        <taxon>Hexapoda</taxon>
        <taxon>Insecta</taxon>
        <taxon>Pterygota</taxon>
        <taxon>Neoptera</taxon>
        <taxon>Endopterygota</taxon>
        <taxon>Hymenoptera</taxon>
        <taxon>Apocrita</taxon>
        <taxon>Aculeata</taxon>
        <taxon>Formicoidea</taxon>
        <taxon>Formicidae</taxon>
        <taxon>Formicinae</taxon>
        <taxon>Camponotus</taxon>
    </lineage>
</organism>
<feature type="chain" id="PRO_5003157040" evidence="1">
    <location>
        <begin position="24"/>
        <end position="257"/>
    </location>
</feature>
<dbReference type="Proteomes" id="UP000000311">
    <property type="component" value="Unassembled WGS sequence"/>
</dbReference>
<evidence type="ECO:0000313" key="4">
    <source>
        <dbReference type="Proteomes" id="UP000000311"/>
    </source>
</evidence>
<proteinExistence type="predicted"/>
<keyword evidence="4" id="KW-1185">Reference proteome</keyword>
<gene>
    <name evidence="3" type="ORF">EAG_14688</name>
</gene>
<dbReference type="SMART" id="SM00034">
    <property type="entry name" value="CLECT"/>
    <property type="match status" value="1"/>
</dbReference>
<dbReference type="InterPro" id="IPR001304">
    <property type="entry name" value="C-type_lectin-like"/>
</dbReference>